<keyword evidence="1" id="KW-1133">Transmembrane helix</keyword>
<feature type="transmembrane region" description="Helical" evidence="1">
    <location>
        <begin position="83"/>
        <end position="102"/>
    </location>
</feature>
<proteinExistence type="predicted"/>
<sequence length="234" mass="27060">MENNYGFIHTKFYRAMEWIWRFAYLNLLWLAFSLVGFVIFGLFPATAALFAVVRKWLIGDPDVSVFKTFFETYKKDFIKANGLGYLLLPVGYILLFNFQYIGEANGIEHTILSIGWVMSALLFITVAVFLFPVYVHYELPFFRNFKVALLLALSSPLTIASLILSVLLAYTLFYLVPGLIPVFLTSVFGWLFMWNATHAFRRLEQKKDQLDNGEYQSIITKGKQLKEKVRSALR</sequence>
<evidence type="ECO:0000313" key="3">
    <source>
        <dbReference type="Proteomes" id="UP001084197"/>
    </source>
</evidence>
<organism evidence="2 3">
    <name type="scientific">Natronobacillus azotifigens</name>
    <dbReference type="NCBI Taxonomy" id="472978"/>
    <lineage>
        <taxon>Bacteria</taxon>
        <taxon>Bacillati</taxon>
        <taxon>Bacillota</taxon>
        <taxon>Bacilli</taxon>
        <taxon>Bacillales</taxon>
        <taxon>Bacillaceae</taxon>
        <taxon>Natronobacillus</taxon>
    </lineage>
</organism>
<feature type="transmembrane region" description="Helical" evidence="1">
    <location>
        <begin position="147"/>
        <end position="173"/>
    </location>
</feature>
<evidence type="ECO:0000256" key="1">
    <source>
        <dbReference type="SAM" id="Phobius"/>
    </source>
</evidence>
<accession>A0A9J6RG22</accession>
<comment type="caution">
    <text evidence="2">The sequence shown here is derived from an EMBL/GenBank/DDBJ whole genome shotgun (WGS) entry which is preliminary data.</text>
</comment>
<dbReference type="InterPro" id="IPR006938">
    <property type="entry name" value="DUF624"/>
</dbReference>
<dbReference type="EMBL" id="JAPRAT010000032">
    <property type="protein sequence ID" value="MCZ0704283.1"/>
    <property type="molecule type" value="Genomic_DNA"/>
</dbReference>
<dbReference type="Proteomes" id="UP001084197">
    <property type="component" value="Unassembled WGS sequence"/>
</dbReference>
<feature type="transmembrane region" description="Helical" evidence="1">
    <location>
        <begin position="179"/>
        <end position="197"/>
    </location>
</feature>
<gene>
    <name evidence="2" type="ORF">OWO01_13815</name>
</gene>
<keyword evidence="1" id="KW-0472">Membrane</keyword>
<evidence type="ECO:0000313" key="2">
    <source>
        <dbReference type="EMBL" id="MCZ0704283.1"/>
    </source>
</evidence>
<dbReference type="AlphaFoldDB" id="A0A9J6RG22"/>
<dbReference type="Pfam" id="PF04854">
    <property type="entry name" value="DUF624"/>
    <property type="match status" value="1"/>
</dbReference>
<keyword evidence="1" id="KW-0812">Transmembrane</keyword>
<dbReference type="RefSeq" id="WP_268781052.1">
    <property type="nucleotide sequence ID" value="NZ_JAPRAT010000032.1"/>
</dbReference>
<keyword evidence="3" id="KW-1185">Reference proteome</keyword>
<feature type="transmembrane region" description="Helical" evidence="1">
    <location>
        <begin position="114"/>
        <end position="135"/>
    </location>
</feature>
<protein>
    <submittedName>
        <fullName evidence="2">YesL family protein</fullName>
    </submittedName>
</protein>
<name>A0A9J6RG22_9BACI</name>
<reference evidence="2" key="1">
    <citation type="submission" date="2022-11" db="EMBL/GenBank/DDBJ databases">
        <title>WGS of Natronobacillus azotifigens 24KS-1, an anaerobic diazotrophic haloalkaliphile from soda-rich habitats.</title>
        <authorList>
            <person name="Sorokin D.Y."/>
            <person name="Merkel A.Y."/>
        </authorList>
    </citation>
    <scope>NUCLEOTIDE SEQUENCE</scope>
    <source>
        <strain evidence="2">24KS-1</strain>
    </source>
</reference>
<feature type="transmembrane region" description="Helical" evidence="1">
    <location>
        <begin position="27"/>
        <end position="53"/>
    </location>
</feature>